<dbReference type="Proteomes" id="UP000199242">
    <property type="component" value="Unassembled WGS sequence"/>
</dbReference>
<organism evidence="13 14">
    <name type="scientific">Chryseobacterium taihuense</name>
    <dbReference type="NCBI Taxonomy" id="1141221"/>
    <lineage>
        <taxon>Bacteria</taxon>
        <taxon>Pseudomonadati</taxon>
        <taxon>Bacteroidota</taxon>
        <taxon>Flavobacteriia</taxon>
        <taxon>Flavobacteriales</taxon>
        <taxon>Weeksellaceae</taxon>
        <taxon>Chryseobacterium group</taxon>
        <taxon>Chryseobacterium</taxon>
    </lineage>
</organism>
<dbReference type="InterPro" id="IPR003594">
    <property type="entry name" value="HATPase_dom"/>
</dbReference>
<dbReference type="EMBL" id="FNHD01000014">
    <property type="protein sequence ID" value="SDM14092.1"/>
    <property type="molecule type" value="Genomic_DNA"/>
</dbReference>
<dbReference type="PRINTS" id="PR00344">
    <property type="entry name" value="BCTRLSENSOR"/>
</dbReference>
<dbReference type="GO" id="GO:0016301">
    <property type="term" value="F:kinase activity"/>
    <property type="evidence" value="ECO:0007669"/>
    <property type="project" value="UniProtKB-KW"/>
</dbReference>
<feature type="transmembrane region" description="Helical" evidence="11">
    <location>
        <begin position="174"/>
        <end position="197"/>
    </location>
</feature>
<protein>
    <recommendedName>
        <fullName evidence="3">histidine kinase</fullName>
        <ecNumber evidence="3">2.7.13.3</ecNumber>
    </recommendedName>
</protein>
<dbReference type="Gene3D" id="3.30.565.10">
    <property type="entry name" value="Histidine kinase-like ATPase, C-terminal domain"/>
    <property type="match status" value="1"/>
</dbReference>
<evidence type="ECO:0000256" key="7">
    <source>
        <dbReference type="ARBA" id="ARBA00022692"/>
    </source>
</evidence>
<dbReference type="InterPro" id="IPR003661">
    <property type="entry name" value="HisK_dim/P_dom"/>
</dbReference>
<dbReference type="EC" id="2.7.13.3" evidence="3"/>
<keyword evidence="10 11" id="KW-0472">Membrane</keyword>
<dbReference type="InterPro" id="IPR036890">
    <property type="entry name" value="HATPase_C_sf"/>
</dbReference>
<keyword evidence="7 11" id="KW-0812">Transmembrane</keyword>
<evidence type="ECO:0000256" key="3">
    <source>
        <dbReference type="ARBA" id="ARBA00012438"/>
    </source>
</evidence>
<evidence type="ECO:0000259" key="12">
    <source>
        <dbReference type="PROSITE" id="PS50109"/>
    </source>
</evidence>
<reference evidence="13 14" key="1">
    <citation type="submission" date="2016-10" db="EMBL/GenBank/DDBJ databases">
        <authorList>
            <person name="Varghese N."/>
            <person name="Submissions S."/>
        </authorList>
    </citation>
    <scope>NUCLEOTIDE SEQUENCE [LARGE SCALE GENOMIC DNA]</scope>
    <source>
        <strain evidence="13 14">CGMCC 1.10941</strain>
    </source>
</reference>
<dbReference type="SMART" id="SM00388">
    <property type="entry name" value="HisKA"/>
    <property type="match status" value="1"/>
</dbReference>
<keyword evidence="9 11" id="KW-1133">Transmembrane helix</keyword>
<dbReference type="SUPFAM" id="SSF47384">
    <property type="entry name" value="Homodimeric domain of signal transducing histidine kinase"/>
    <property type="match status" value="1"/>
</dbReference>
<keyword evidence="4" id="KW-1003">Cell membrane</keyword>
<evidence type="ECO:0000313" key="14">
    <source>
        <dbReference type="Proteomes" id="UP000199242"/>
    </source>
</evidence>
<evidence type="ECO:0000256" key="4">
    <source>
        <dbReference type="ARBA" id="ARBA00022475"/>
    </source>
</evidence>
<dbReference type="SUPFAM" id="SSF55874">
    <property type="entry name" value="ATPase domain of HSP90 chaperone/DNA topoisomerase II/histidine kinase"/>
    <property type="match status" value="1"/>
</dbReference>
<dbReference type="PROSITE" id="PS50109">
    <property type="entry name" value="HIS_KIN"/>
    <property type="match status" value="1"/>
</dbReference>
<keyword evidence="8 13" id="KW-0418">Kinase</keyword>
<evidence type="ECO:0000256" key="5">
    <source>
        <dbReference type="ARBA" id="ARBA00022553"/>
    </source>
</evidence>
<evidence type="ECO:0000256" key="1">
    <source>
        <dbReference type="ARBA" id="ARBA00000085"/>
    </source>
</evidence>
<sequence>MIFLDNIVFSNMEIKKLNIIISLGFVAIIGILVAQLLWTRQAYHLEDKKFEQKVNIALLEVVKKLYGSKASFTENPVHNIANDYYVVDINNEFDPAILEHYLKTEFTRFQINTDYVYAVYNCHSDRMVYGRYISAEDQESEGKMINFPKHENLVYYFSIRFPDKTTYLVSSLKFWYVLTIALIVILFVYVYSIYTIIQQKKFSELQRDFINNMTHEFKTPLSSILLAAEALDKQETIQNSQKLKTYTAIIANQGNKLNHHIEKILNIAKNDASGLKLNLQEIHISSFLNDIKQQIGQKNENVRIDINIKNETTILADEFHFSNVVHNIIDNSIKYCDRKPHIEISENKDSKGFYLKFRDNGIGIPDKNISSVFDQFYRINTRKSDEVSGFGLGLFYVKKIVQQHRWKISVENNPDQGITITIFIPFQN</sequence>
<gene>
    <name evidence="13" type="ORF">SAMN05216273_11461</name>
</gene>
<dbReference type="Pfam" id="PF02518">
    <property type="entry name" value="HATPase_c"/>
    <property type="match status" value="1"/>
</dbReference>
<dbReference type="InterPro" id="IPR036097">
    <property type="entry name" value="HisK_dim/P_sf"/>
</dbReference>
<dbReference type="InterPro" id="IPR004358">
    <property type="entry name" value="Sig_transdc_His_kin-like_C"/>
</dbReference>
<dbReference type="InterPro" id="IPR005467">
    <property type="entry name" value="His_kinase_dom"/>
</dbReference>
<feature type="domain" description="Histidine kinase" evidence="12">
    <location>
        <begin position="212"/>
        <end position="428"/>
    </location>
</feature>
<evidence type="ECO:0000256" key="9">
    <source>
        <dbReference type="ARBA" id="ARBA00022989"/>
    </source>
</evidence>
<dbReference type="Gene3D" id="1.10.287.130">
    <property type="match status" value="1"/>
</dbReference>
<dbReference type="PANTHER" id="PTHR45453">
    <property type="entry name" value="PHOSPHATE REGULON SENSOR PROTEIN PHOR"/>
    <property type="match status" value="1"/>
</dbReference>
<evidence type="ECO:0000256" key="8">
    <source>
        <dbReference type="ARBA" id="ARBA00022777"/>
    </source>
</evidence>
<evidence type="ECO:0000313" key="13">
    <source>
        <dbReference type="EMBL" id="SDM14092.1"/>
    </source>
</evidence>
<dbReference type="InterPro" id="IPR050351">
    <property type="entry name" value="BphY/WalK/GraS-like"/>
</dbReference>
<name>A0ABY0QZ12_9FLAO</name>
<evidence type="ECO:0000256" key="2">
    <source>
        <dbReference type="ARBA" id="ARBA00004651"/>
    </source>
</evidence>
<comment type="catalytic activity">
    <reaction evidence="1">
        <text>ATP + protein L-histidine = ADP + protein N-phospho-L-histidine.</text>
        <dbReference type="EC" id="2.7.13.3"/>
    </reaction>
</comment>
<dbReference type="CDD" id="cd00082">
    <property type="entry name" value="HisKA"/>
    <property type="match status" value="1"/>
</dbReference>
<keyword evidence="5" id="KW-0597">Phosphoprotein</keyword>
<accession>A0ABY0QZ12</accession>
<evidence type="ECO:0000256" key="10">
    <source>
        <dbReference type="ARBA" id="ARBA00023136"/>
    </source>
</evidence>
<dbReference type="PANTHER" id="PTHR45453:SF2">
    <property type="entry name" value="HISTIDINE KINASE"/>
    <property type="match status" value="1"/>
</dbReference>
<evidence type="ECO:0000256" key="6">
    <source>
        <dbReference type="ARBA" id="ARBA00022679"/>
    </source>
</evidence>
<dbReference type="SMART" id="SM00387">
    <property type="entry name" value="HATPase_c"/>
    <property type="match status" value="1"/>
</dbReference>
<keyword evidence="14" id="KW-1185">Reference proteome</keyword>
<evidence type="ECO:0000256" key="11">
    <source>
        <dbReference type="SAM" id="Phobius"/>
    </source>
</evidence>
<keyword evidence="6" id="KW-0808">Transferase</keyword>
<comment type="subcellular location">
    <subcellularLocation>
        <location evidence="2">Cell membrane</location>
        <topology evidence="2">Multi-pass membrane protein</topology>
    </subcellularLocation>
</comment>
<dbReference type="CDD" id="cd00075">
    <property type="entry name" value="HATPase"/>
    <property type="match status" value="1"/>
</dbReference>
<feature type="transmembrane region" description="Helical" evidence="11">
    <location>
        <begin position="17"/>
        <end position="38"/>
    </location>
</feature>
<dbReference type="Pfam" id="PF00512">
    <property type="entry name" value="HisKA"/>
    <property type="match status" value="1"/>
</dbReference>
<proteinExistence type="predicted"/>
<comment type="caution">
    <text evidence="13">The sequence shown here is derived from an EMBL/GenBank/DDBJ whole genome shotgun (WGS) entry which is preliminary data.</text>
</comment>